<organism evidence="2 3">
    <name type="scientific">Phytohabitans aurantiacus</name>
    <dbReference type="NCBI Taxonomy" id="3016789"/>
    <lineage>
        <taxon>Bacteria</taxon>
        <taxon>Bacillati</taxon>
        <taxon>Actinomycetota</taxon>
        <taxon>Actinomycetes</taxon>
        <taxon>Micromonosporales</taxon>
        <taxon>Micromonosporaceae</taxon>
    </lineage>
</organism>
<gene>
    <name evidence="2" type="ORF">Pa4123_88580</name>
</gene>
<keyword evidence="3" id="KW-1185">Reference proteome</keyword>
<dbReference type="EMBL" id="BSDI01000090">
    <property type="protein sequence ID" value="GLI03580.1"/>
    <property type="molecule type" value="Genomic_DNA"/>
</dbReference>
<proteinExistence type="predicted"/>
<dbReference type="InterPro" id="IPR002018">
    <property type="entry name" value="CarbesteraseB"/>
</dbReference>
<dbReference type="SUPFAM" id="SSF53474">
    <property type="entry name" value="alpha/beta-Hydrolases"/>
    <property type="match status" value="1"/>
</dbReference>
<dbReference type="PANTHER" id="PTHR45570:SF1">
    <property type="entry name" value="CARBOXYLIC ESTER HYDROLASE"/>
    <property type="match status" value="1"/>
</dbReference>
<reference evidence="2" key="1">
    <citation type="submission" date="2022-12" db="EMBL/GenBank/DDBJ databases">
        <title>New Phytohabitans aurantiacus sp. RD004123 nov., an actinomycete isolated from soil.</title>
        <authorList>
            <person name="Triningsih D.W."/>
            <person name="Harunari E."/>
            <person name="Igarashi Y."/>
        </authorList>
    </citation>
    <scope>NUCLEOTIDE SEQUENCE</scope>
    <source>
        <strain evidence="2">RD004123</strain>
    </source>
</reference>
<evidence type="ECO:0000313" key="2">
    <source>
        <dbReference type="EMBL" id="GLI03580.1"/>
    </source>
</evidence>
<accession>A0ABQ5RB05</accession>
<sequence>MEMGLYGGKPLPDSAYAEQVRAMFPSDAAAILARYPRKAYGSASEALATVWTDALWARPALDSSRALAKHVPTYAYEFAETGGPWFRQTPTTSYPMGAFHTAELPYLFAMGHFEDLPAGQQPLADTLIGYWTRFAHTGDPNGGGAPKWQPCSAGRQTVQSLTATQTGPVDFAQDHRYPFWTSLNG</sequence>
<name>A0ABQ5RB05_9ACTN</name>
<dbReference type="PANTHER" id="PTHR45570">
    <property type="entry name" value="CARBOXYLIC ESTER HYDROLASE"/>
    <property type="match status" value="1"/>
</dbReference>
<comment type="caution">
    <text evidence="2">The sequence shown here is derived from an EMBL/GenBank/DDBJ whole genome shotgun (WGS) entry which is preliminary data.</text>
</comment>
<dbReference type="Pfam" id="PF00135">
    <property type="entry name" value="COesterase"/>
    <property type="match status" value="1"/>
</dbReference>
<dbReference type="Proteomes" id="UP001144280">
    <property type="component" value="Unassembled WGS sequence"/>
</dbReference>
<protein>
    <recommendedName>
        <fullName evidence="1">Carboxylesterase type B domain-containing protein</fullName>
    </recommendedName>
</protein>
<dbReference type="Gene3D" id="3.40.50.1820">
    <property type="entry name" value="alpha/beta hydrolase"/>
    <property type="match status" value="1"/>
</dbReference>
<feature type="domain" description="Carboxylesterase type B" evidence="1">
    <location>
        <begin position="35"/>
        <end position="180"/>
    </location>
</feature>
<dbReference type="InterPro" id="IPR029058">
    <property type="entry name" value="AB_hydrolase_fold"/>
</dbReference>
<evidence type="ECO:0000313" key="3">
    <source>
        <dbReference type="Proteomes" id="UP001144280"/>
    </source>
</evidence>
<evidence type="ECO:0000259" key="1">
    <source>
        <dbReference type="Pfam" id="PF00135"/>
    </source>
</evidence>